<feature type="domain" description="Major facilitator superfamily (MFS) profile" evidence="9">
    <location>
        <begin position="11"/>
        <end position="397"/>
    </location>
</feature>
<evidence type="ECO:0000256" key="5">
    <source>
        <dbReference type="ARBA" id="ARBA00022692"/>
    </source>
</evidence>
<dbReference type="Proteomes" id="UP001597186">
    <property type="component" value="Unassembled WGS sequence"/>
</dbReference>
<evidence type="ECO:0000256" key="7">
    <source>
        <dbReference type="ARBA" id="ARBA00023136"/>
    </source>
</evidence>
<dbReference type="InterPro" id="IPR004812">
    <property type="entry name" value="Efflux_drug-R_Bcr/CmlA"/>
</dbReference>
<feature type="transmembrane region" description="Helical" evidence="8">
    <location>
        <begin position="373"/>
        <end position="393"/>
    </location>
</feature>
<accession>A0ABW4ED63</accession>
<dbReference type="PROSITE" id="PS50850">
    <property type="entry name" value="MFS"/>
    <property type="match status" value="1"/>
</dbReference>
<evidence type="ECO:0000313" key="10">
    <source>
        <dbReference type="EMBL" id="MFD1509280.1"/>
    </source>
</evidence>
<keyword evidence="3 8" id="KW-0813">Transport</keyword>
<evidence type="ECO:0000256" key="6">
    <source>
        <dbReference type="ARBA" id="ARBA00022989"/>
    </source>
</evidence>
<dbReference type="InterPro" id="IPR020846">
    <property type="entry name" value="MFS_dom"/>
</dbReference>
<evidence type="ECO:0000259" key="9">
    <source>
        <dbReference type="PROSITE" id="PS50850"/>
    </source>
</evidence>
<dbReference type="InterPro" id="IPR011701">
    <property type="entry name" value="MFS"/>
</dbReference>
<keyword evidence="6 8" id="KW-1133">Transmembrane helix</keyword>
<feature type="transmembrane region" description="Helical" evidence="8">
    <location>
        <begin position="101"/>
        <end position="124"/>
    </location>
</feature>
<evidence type="ECO:0000313" key="11">
    <source>
        <dbReference type="Proteomes" id="UP001597186"/>
    </source>
</evidence>
<protein>
    <recommendedName>
        <fullName evidence="8">Bcr/CflA family efflux transporter</fullName>
    </recommendedName>
</protein>
<keyword evidence="8" id="KW-0997">Cell inner membrane</keyword>
<dbReference type="CDD" id="cd17320">
    <property type="entry name" value="MFS_MdfA_MDR_like"/>
    <property type="match status" value="1"/>
</dbReference>
<feature type="transmembrane region" description="Helical" evidence="8">
    <location>
        <begin position="253"/>
        <end position="274"/>
    </location>
</feature>
<keyword evidence="11" id="KW-1185">Reference proteome</keyword>
<evidence type="ECO:0000256" key="1">
    <source>
        <dbReference type="ARBA" id="ARBA00004651"/>
    </source>
</evidence>
<dbReference type="PANTHER" id="PTHR43124">
    <property type="entry name" value="PURINE EFFLUX PUMP PBUE"/>
    <property type="match status" value="1"/>
</dbReference>
<feature type="transmembrane region" description="Helical" evidence="8">
    <location>
        <begin position="281"/>
        <end position="302"/>
    </location>
</feature>
<dbReference type="Pfam" id="PF07690">
    <property type="entry name" value="MFS_1"/>
    <property type="match status" value="1"/>
</dbReference>
<feature type="transmembrane region" description="Helical" evidence="8">
    <location>
        <begin position="77"/>
        <end position="95"/>
    </location>
</feature>
<dbReference type="PROSITE" id="PS00216">
    <property type="entry name" value="SUGAR_TRANSPORT_1"/>
    <property type="match status" value="1"/>
</dbReference>
<dbReference type="InterPro" id="IPR036259">
    <property type="entry name" value="MFS_trans_sf"/>
</dbReference>
<evidence type="ECO:0000256" key="4">
    <source>
        <dbReference type="ARBA" id="ARBA00022475"/>
    </source>
</evidence>
<dbReference type="SUPFAM" id="SSF103473">
    <property type="entry name" value="MFS general substrate transporter"/>
    <property type="match status" value="1"/>
</dbReference>
<feature type="transmembrane region" description="Helical" evidence="8">
    <location>
        <begin position="308"/>
        <end position="331"/>
    </location>
</feature>
<keyword evidence="7 8" id="KW-0472">Membrane</keyword>
<dbReference type="NCBIfam" id="TIGR00710">
    <property type="entry name" value="efflux_Bcr_CflA"/>
    <property type="match status" value="1"/>
</dbReference>
<dbReference type="PANTHER" id="PTHR43124:SF3">
    <property type="entry name" value="CHLORAMPHENICOL EFFLUX PUMP RV0191"/>
    <property type="match status" value="1"/>
</dbReference>
<comment type="caution">
    <text evidence="10">The sequence shown here is derived from an EMBL/GenBank/DDBJ whole genome shotgun (WGS) entry which is preliminary data.</text>
</comment>
<name>A0ABW4ED63_9RHOB</name>
<evidence type="ECO:0000256" key="8">
    <source>
        <dbReference type="RuleBase" id="RU365088"/>
    </source>
</evidence>
<feature type="transmembrane region" description="Helical" evidence="8">
    <location>
        <begin position="343"/>
        <end position="367"/>
    </location>
</feature>
<dbReference type="RefSeq" id="WP_379914481.1">
    <property type="nucleotide sequence ID" value="NZ_JBHUDD010000048.1"/>
</dbReference>
<dbReference type="Gene3D" id="1.20.1720.10">
    <property type="entry name" value="Multidrug resistance protein D"/>
    <property type="match status" value="1"/>
</dbReference>
<feature type="transmembrane region" description="Helical" evidence="8">
    <location>
        <begin position="218"/>
        <end position="241"/>
    </location>
</feature>
<comment type="subcellular location">
    <subcellularLocation>
        <location evidence="8">Cell inner membrane</location>
        <topology evidence="8">Multi-pass membrane protein</topology>
    </subcellularLocation>
    <subcellularLocation>
        <location evidence="1">Cell membrane</location>
        <topology evidence="1">Multi-pass membrane protein</topology>
    </subcellularLocation>
</comment>
<proteinExistence type="inferred from homology"/>
<evidence type="ECO:0000256" key="2">
    <source>
        <dbReference type="ARBA" id="ARBA00006236"/>
    </source>
</evidence>
<feature type="transmembrane region" description="Helical" evidence="8">
    <location>
        <begin position="166"/>
        <end position="184"/>
    </location>
</feature>
<sequence>MRKSPLGLPEFIALMAMLFATIAFSIDAMLPGLPAIADELTPDAPNNVQMIVTSFVIGMGVATFFVGPLSDALGRRVVLLSGSALYVAASVVAWQSETFEMLLVARVVQGIGAAGPRVVAMAIVRDLYSGRQMARILSLVMMTFTLVPAMAPLIGAWIIALAGWRAIFVAFIVFAVIASLWLALRQPESLPPENRRPMRWTLMVAALSEMVRHPTVSLALLAQAMCYCMLFVMISMVQQVYDLVFDAGASFPYWFALVSLIAATASILNATLVMRLGMRRLATFAFGAQVVLSLAITALWMAAIPPSAMFAVFIAWQASVFFQTGLTIGNLNAIAMEPMGHVAGMAASVIGSVSTILGALMAVPIGLAFDGTILPLTIGVASVCAAAFALMLAMRRVELRAA</sequence>
<gene>
    <name evidence="10" type="ORF">ACFTOW_07680</name>
</gene>
<keyword evidence="5 8" id="KW-0812">Transmembrane</keyword>
<feature type="transmembrane region" description="Helical" evidence="8">
    <location>
        <begin position="12"/>
        <end position="30"/>
    </location>
</feature>
<reference evidence="11" key="1">
    <citation type="journal article" date="2019" name="Int. J. Syst. Evol. Microbiol.">
        <title>The Global Catalogue of Microorganisms (GCM) 10K type strain sequencing project: providing services to taxonomists for standard genome sequencing and annotation.</title>
        <authorList>
            <consortium name="The Broad Institute Genomics Platform"/>
            <consortium name="The Broad Institute Genome Sequencing Center for Infectious Disease"/>
            <person name="Wu L."/>
            <person name="Ma J."/>
        </authorList>
    </citation>
    <scope>NUCLEOTIDE SEQUENCE [LARGE SCALE GENOMIC DNA]</scope>
    <source>
        <strain evidence="11">CGMCC 1.12477</strain>
    </source>
</reference>
<comment type="similarity">
    <text evidence="2 8">Belongs to the major facilitator superfamily. Bcr/CmlA family.</text>
</comment>
<evidence type="ECO:0000256" key="3">
    <source>
        <dbReference type="ARBA" id="ARBA00022448"/>
    </source>
</evidence>
<dbReference type="EMBL" id="JBHUDD010000048">
    <property type="protein sequence ID" value="MFD1509280.1"/>
    <property type="molecule type" value="Genomic_DNA"/>
</dbReference>
<feature type="transmembrane region" description="Helical" evidence="8">
    <location>
        <begin position="136"/>
        <end position="160"/>
    </location>
</feature>
<feature type="transmembrane region" description="Helical" evidence="8">
    <location>
        <begin position="50"/>
        <end position="70"/>
    </location>
</feature>
<keyword evidence="4" id="KW-1003">Cell membrane</keyword>
<dbReference type="InterPro" id="IPR050189">
    <property type="entry name" value="MFS_Efflux_Transporters"/>
</dbReference>
<dbReference type="InterPro" id="IPR005829">
    <property type="entry name" value="Sugar_transporter_CS"/>
</dbReference>
<organism evidence="10 11">
    <name type="scientific">Lacimonas salitolerans</name>
    <dbReference type="NCBI Taxonomy" id="1323750"/>
    <lineage>
        <taxon>Bacteria</taxon>
        <taxon>Pseudomonadati</taxon>
        <taxon>Pseudomonadota</taxon>
        <taxon>Alphaproteobacteria</taxon>
        <taxon>Rhodobacterales</taxon>
        <taxon>Paracoccaceae</taxon>
        <taxon>Lacimonas</taxon>
    </lineage>
</organism>